<dbReference type="Proteomes" id="UP000290289">
    <property type="component" value="Chromosome 17"/>
</dbReference>
<evidence type="ECO:0000256" key="4">
    <source>
        <dbReference type="RuleBase" id="RU363099"/>
    </source>
</evidence>
<dbReference type="Pfam" id="PF03018">
    <property type="entry name" value="Dirigent"/>
    <property type="match status" value="1"/>
</dbReference>
<evidence type="ECO:0000256" key="3">
    <source>
        <dbReference type="ARBA" id="ARBA00022525"/>
    </source>
</evidence>
<dbReference type="InterPro" id="IPR044859">
    <property type="entry name" value="Allene_oxi_cyc_Dirigent"/>
</dbReference>
<keyword evidence="6" id="KW-1185">Reference proteome</keyword>
<comment type="similarity">
    <text evidence="1 4">Belongs to the plant dirigent protein family.</text>
</comment>
<comment type="function">
    <text evidence="4">Dirigent proteins impart stereoselectivity on the phenoxy radical-coupling reaction, yielding optically active lignans from two molecules of coniferyl alcohol in the biosynthesis of lignans, flavonolignans, and alkaloids and thus plays a central role in plant secondary metabolism.</text>
</comment>
<dbReference type="GO" id="GO:0048046">
    <property type="term" value="C:apoplast"/>
    <property type="evidence" value="ECO:0007669"/>
    <property type="project" value="UniProtKB-SubCell"/>
</dbReference>
<dbReference type="InterPro" id="IPR004265">
    <property type="entry name" value="Dirigent"/>
</dbReference>
<comment type="subcellular location">
    <subcellularLocation>
        <location evidence="4">Secreted</location>
        <location evidence="4">Extracellular space</location>
        <location evidence="4">Apoplast</location>
    </subcellularLocation>
</comment>
<reference evidence="5 6" key="1">
    <citation type="submission" date="2018-10" db="EMBL/GenBank/DDBJ databases">
        <title>A high-quality apple genome assembly.</title>
        <authorList>
            <person name="Hu J."/>
        </authorList>
    </citation>
    <scope>NUCLEOTIDE SEQUENCE [LARGE SCALE GENOMIC DNA]</scope>
    <source>
        <strain evidence="6">cv. HFTH1</strain>
        <tissue evidence="5">Young leaf</tissue>
    </source>
</reference>
<protein>
    <recommendedName>
        <fullName evidence="4">Dirigent protein</fullName>
    </recommendedName>
</protein>
<evidence type="ECO:0000313" key="5">
    <source>
        <dbReference type="EMBL" id="RXH68015.1"/>
    </source>
</evidence>
<organism evidence="5 6">
    <name type="scientific">Malus domestica</name>
    <name type="common">Apple</name>
    <name type="synonym">Pyrus malus</name>
    <dbReference type="NCBI Taxonomy" id="3750"/>
    <lineage>
        <taxon>Eukaryota</taxon>
        <taxon>Viridiplantae</taxon>
        <taxon>Streptophyta</taxon>
        <taxon>Embryophyta</taxon>
        <taxon>Tracheophyta</taxon>
        <taxon>Spermatophyta</taxon>
        <taxon>Magnoliopsida</taxon>
        <taxon>eudicotyledons</taxon>
        <taxon>Gunneridae</taxon>
        <taxon>Pentapetalae</taxon>
        <taxon>rosids</taxon>
        <taxon>fabids</taxon>
        <taxon>Rosales</taxon>
        <taxon>Rosaceae</taxon>
        <taxon>Amygdaloideae</taxon>
        <taxon>Maleae</taxon>
        <taxon>Malus</taxon>
    </lineage>
</organism>
<dbReference type="AlphaFoldDB" id="A0A498HEY5"/>
<comment type="caution">
    <text evidence="5">The sequence shown here is derived from an EMBL/GenBank/DDBJ whole genome shotgun (WGS) entry which is preliminary data.</text>
</comment>
<dbReference type="EMBL" id="RDQH01000343">
    <property type="protein sequence ID" value="RXH68015.1"/>
    <property type="molecule type" value="Genomic_DNA"/>
</dbReference>
<keyword evidence="4" id="KW-0052">Apoplast</keyword>
<comment type="subunit">
    <text evidence="2 4">Homodimer.</text>
</comment>
<sequence length="160" mass="17806">MATFPVRPSRKSKETQLSYYFQDISTGPNARDFPFVGIPGKRWTFTQFATIYTVDDPITEGLDRNSASVGRVQGSSMTSGLDGRNALVLLSIVFTDKKHNGSTLEIQGTSKQFEEIRELSVVSGSGKFRFVRGYTTFETVVVDLPNSYAVIRCNVTVKHH</sequence>
<keyword evidence="3 4" id="KW-0964">Secreted</keyword>
<gene>
    <name evidence="5" type="ORF">DVH24_028162</name>
</gene>
<dbReference type="GO" id="GO:0009699">
    <property type="term" value="P:phenylpropanoid biosynthetic process"/>
    <property type="evidence" value="ECO:0007669"/>
    <property type="project" value="UniProtKB-ARBA"/>
</dbReference>
<accession>A0A498HEY5</accession>
<proteinExistence type="inferred from homology"/>
<evidence type="ECO:0000313" key="6">
    <source>
        <dbReference type="Proteomes" id="UP000290289"/>
    </source>
</evidence>
<dbReference type="PANTHER" id="PTHR21495">
    <property type="entry name" value="NUCLEOPORIN-RELATED"/>
    <property type="match status" value="1"/>
</dbReference>
<dbReference type="Gene3D" id="2.40.480.10">
    <property type="entry name" value="Allene oxide cyclase-like"/>
    <property type="match status" value="1"/>
</dbReference>
<evidence type="ECO:0000256" key="1">
    <source>
        <dbReference type="ARBA" id="ARBA00010746"/>
    </source>
</evidence>
<name>A0A498HEY5_MALDO</name>
<evidence type="ECO:0000256" key="2">
    <source>
        <dbReference type="ARBA" id="ARBA00011738"/>
    </source>
</evidence>